<keyword evidence="11" id="KW-1185">Reference proteome</keyword>
<dbReference type="SUPFAM" id="SSF56112">
    <property type="entry name" value="Protein kinase-like (PK-like)"/>
    <property type="match status" value="2"/>
</dbReference>
<dbReference type="Gene3D" id="1.10.510.10">
    <property type="entry name" value="Transferase(Phosphotransferase) domain 1"/>
    <property type="match status" value="1"/>
</dbReference>
<dbReference type="InterPro" id="IPR017441">
    <property type="entry name" value="Protein_kinase_ATP_BS"/>
</dbReference>
<accession>A0A9Q0JTM9</accession>
<feature type="domain" description="Serine-threonine/tyrosine-protein kinase catalytic" evidence="9">
    <location>
        <begin position="244"/>
        <end position="304"/>
    </location>
</feature>
<protein>
    <recommendedName>
        <fullName evidence="9">Serine-threonine/tyrosine-protein kinase catalytic domain-containing protein</fullName>
    </recommendedName>
</protein>
<dbReference type="GO" id="GO:0005524">
    <property type="term" value="F:ATP binding"/>
    <property type="evidence" value="ECO:0007669"/>
    <property type="project" value="UniProtKB-UniRule"/>
</dbReference>
<keyword evidence="2" id="KW-0808">Transferase</keyword>
<dbReference type="EMBL" id="JAMYWD010000012">
    <property type="protein sequence ID" value="KAJ4951122.1"/>
    <property type="molecule type" value="Genomic_DNA"/>
</dbReference>
<dbReference type="PROSITE" id="PS00107">
    <property type="entry name" value="PROTEIN_KINASE_ATP"/>
    <property type="match status" value="1"/>
</dbReference>
<evidence type="ECO:0000313" key="10">
    <source>
        <dbReference type="EMBL" id="KAJ4951122.1"/>
    </source>
</evidence>
<dbReference type="GO" id="GO:0016020">
    <property type="term" value="C:membrane"/>
    <property type="evidence" value="ECO:0007669"/>
    <property type="project" value="UniProtKB-SubCell"/>
</dbReference>
<name>A0A9Q0JTM9_9MAGN</name>
<evidence type="ECO:0000313" key="11">
    <source>
        <dbReference type="Proteomes" id="UP001141806"/>
    </source>
</evidence>
<keyword evidence="4" id="KW-0732">Signal</keyword>
<dbReference type="InterPro" id="IPR011009">
    <property type="entry name" value="Kinase-like_dom_sf"/>
</dbReference>
<comment type="subcellular location">
    <subcellularLocation>
        <location evidence="1">Membrane</location>
        <topology evidence="1">Single-pass type I membrane protein</topology>
    </subcellularLocation>
</comment>
<keyword evidence="2" id="KW-0418">Kinase</keyword>
<sequence>MHQGCDMQILLFDSEPHNILLDENFTLKVSDFRLANFYRTDDSTVSVTAVKEQVGDLRALASKQGYLQRTLAGKQGQGDASLQCVECMDLVSNSLKDQQPEHCGYPGFELTCKDGDTILRLPSVGELLVLTSRIQNRAYPLRKNALLISSLVINLCVFQHFLALHPHLLLHSITFHCLCMCRSKHTLVLIVATVVSSKVYKSWILANKKGREDQLKIEKFLEDYKSLKPTRYFYSEIKKMTNQFKCKLGQGGYGSVFNGALSNGVLVAVKILKEPASDGDDFTNEVGTIGWIHHVNVVCLLGLRRQMFAVLGCCCLKRWKEGHRCLSGALQPSILSEWIYDFLHQGEELGLRIVAEEDAKIARLLTFVATWCIQWYPSGRPSMKTVIRVSEGELDNLAMPPNPFVSTAPGGEAKAAVLEGLEGPNIAVITE</sequence>
<dbReference type="GO" id="GO:0004674">
    <property type="term" value="F:protein serine/threonine kinase activity"/>
    <property type="evidence" value="ECO:0007669"/>
    <property type="project" value="UniProtKB-KW"/>
</dbReference>
<evidence type="ECO:0000259" key="9">
    <source>
        <dbReference type="Pfam" id="PF07714"/>
    </source>
</evidence>
<keyword evidence="5" id="KW-1133">Transmembrane helix</keyword>
<evidence type="ECO:0000256" key="2">
    <source>
        <dbReference type="ARBA" id="ARBA00022527"/>
    </source>
</evidence>
<proteinExistence type="predicted"/>
<reference evidence="10" key="1">
    <citation type="journal article" date="2023" name="Plant J.">
        <title>The genome of the king protea, Protea cynaroides.</title>
        <authorList>
            <person name="Chang J."/>
            <person name="Duong T.A."/>
            <person name="Schoeman C."/>
            <person name="Ma X."/>
            <person name="Roodt D."/>
            <person name="Barker N."/>
            <person name="Li Z."/>
            <person name="Van de Peer Y."/>
            <person name="Mizrachi E."/>
        </authorList>
    </citation>
    <scope>NUCLEOTIDE SEQUENCE</scope>
    <source>
        <tissue evidence="10">Young leaves</tissue>
    </source>
</reference>
<evidence type="ECO:0000256" key="6">
    <source>
        <dbReference type="ARBA" id="ARBA00023136"/>
    </source>
</evidence>
<gene>
    <name evidence="10" type="ORF">NE237_027954</name>
</gene>
<keyword evidence="3" id="KW-0812">Transmembrane</keyword>
<evidence type="ECO:0000256" key="4">
    <source>
        <dbReference type="ARBA" id="ARBA00022729"/>
    </source>
</evidence>
<evidence type="ECO:0000256" key="5">
    <source>
        <dbReference type="ARBA" id="ARBA00022989"/>
    </source>
</evidence>
<evidence type="ECO:0000256" key="1">
    <source>
        <dbReference type="ARBA" id="ARBA00004479"/>
    </source>
</evidence>
<keyword evidence="6" id="KW-0472">Membrane</keyword>
<comment type="caution">
    <text evidence="10">The sequence shown here is derived from an EMBL/GenBank/DDBJ whole genome shotgun (WGS) entry which is preliminary data.</text>
</comment>
<dbReference type="Pfam" id="PF07714">
    <property type="entry name" value="PK_Tyr_Ser-Thr"/>
    <property type="match status" value="1"/>
</dbReference>
<feature type="binding site" evidence="8">
    <location>
        <position position="270"/>
    </location>
    <ligand>
        <name>ATP</name>
        <dbReference type="ChEBI" id="CHEBI:30616"/>
    </ligand>
</feature>
<dbReference type="Proteomes" id="UP001141806">
    <property type="component" value="Unassembled WGS sequence"/>
</dbReference>
<dbReference type="PANTHER" id="PTHR27009">
    <property type="entry name" value="RUST RESISTANCE KINASE LR10-RELATED"/>
    <property type="match status" value="1"/>
</dbReference>
<keyword evidence="8" id="KW-0547">Nucleotide-binding</keyword>
<dbReference type="Gene3D" id="3.30.200.20">
    <property type="entry name" value="Phosphorylase Kinase, domain 1"/>
    <property type="match status" value="1"/>
</dbReference>
<evidence type="ECO:0000256" key="7">
    <source>
        <dbReference type="ARBA" id="ARBA00023180"/>
    </source>
</evidence>
<evidence type="ECO:0000256" key="8">
    <source>
        <dbReference type="PROSITE-ProRule" id="PRU10141"/>
    </source>
</evidence>
<keyword evidence="2" id="KW-0723">Serine/threonine-protein kinase</keyword>
<organism evidence="10 11">
    <name type="scientific">Protea cynaroides</name>
    <dbReference type="NCBI Taxonomy" id="273540"/>
    <lineage>
        <taxon>Eukaryota</taxon>
        <taxon>Viridiplantae</taxon>
        <taxon>Streptophyta</taxon>
        <taxon>Embryophyta</taxon>
        <taxon>Tracheophyta</taxon>
        <taxon>Spermatophyta</taxon>
        <taxon>Magnoliopsida</taxon>
        <taxon>Proteales</taxon>
        <taxon>Proteaceae</taxon>
        <taxon>Protea</taxon>
    </lineage>
</organism>
<dbReference type="InterPro" id="IPR045874">
    <property type="entry name" value="LRK10/LRL21-25-like"/>
</dbReference>
<dbReference type="OrthoDB" id="547665at2759"/>
<evidence type="ECO:0000256" key="3">
    <source>
        <dbReference type="ARBA" id="ARBA00022692"/>
    </source>
</evidence>
<keyword evidence="8" id="KW-0067">ATP-binding</keyword>
<dbReference type="AlphaFoldDB" id="A0A9Q0JTM9"/>
<keyword evidence="7" id="KW-0325">Glycoprotein</keyword>
<dbReference type="InterPro" id="IPR001245">
    <property type="entry name" value="Ser-Thr/Tyr_kinase_cat_dom"/>
</dbReference>